<dbReference type="AlphaFoldDB" id="A0A917LSJ7"/>
<dbReference type="EMBL" id="BMIY01000003">
    <property type="protein sequence ID" value="GGG54024.1"/>
    <property type="molecule type" value="Genomic_DNA"/>
</dbReference>
<evidence type="ECO:0000259" key="10">
    <source>
        <dbReference type="Pfam" id="PF00593"/>
    </source>
</evidence>
<dbReference type="PANTHER" id="PTHR47234:SF2">
    <property type="entry name" value="TONB-DEPENDENT RECEPTOR"/>
    <property type="match status" value="1"/>
</dbReference>
<dbReference type="InterPro" id="IPR000531">
    <property type="entry name" value="Beta-barrel_TonB"/>
</dbReference>
<evidence type="ECO:0000256" key="7">
    <source>
        <dbReference type="ARBA" id="ARBA00023237"/>
    </source>
</evidence>
<comment type="similarity">
    <text evidence="8 9">Belongs to the TonB-dependent receptor family.</text>
</comment>
<protein>
    <submittedName>
        <fullName evidence="12">TonB-dependent receptor</fullName>
    </submittedName>
</protein>
<evidence type="ECO:0000313" key="12">
    <source>
        <dbReference type="EMBL" id="GGG54024.1"/>
    </source>
</evidence>
<dbReference type="Pfam" id="PF00593">
    <property type="entry name" value="TonB_dep_Rec_b-barrel"/>
    <property type="match status" value="1"/>
</dbReference>
<organism evidence="12 13">
    <name type="scientific">Pseudohongiella nitratireducens</name>
    <dbReference type="NCBI Taxonomy" id="1768907"/>
    <lineage>
        <taxon>Bacteria</taxon>
        <taxon>Pseudomonadati</taxon>
        <taxon>Pseudomonadota</taxon>
        <taxon>Gammaproteobacteria</taxon>
        <taxon>Pseudomonadales</taxon>
        <taxon>Pseudohongiellaceae</taxon>
        <taxon>Pseudohongiella</taxon>
    </lineage>
</organism>
<dbReference type="Gene3D" id="2.40.170.20">
    <property type="entry name" value="TonB-dependent receptor, beta-barrel domain"/>
    <property type="match status" value="1"/>
</dbReference>
<dbReference type="PROSITE" id="PS52016">
    <property type="entry name" value="TONB_DEPENDENT_REC_3"/>
    <property type="match status" value="1"/>
</dbReference>
<dbReference type="GO" id="GO:0009279">
    <property type="term" value="C:cell outer membrane"/>
    <property type="evidence" value="ECO:0007669"/>
    <property type="project" value="UniProtKB-SubCell"/>
</dbReference>
<evidence type="ECO:0000256" key="1">
    <source>
        <dbReference type="ARBA" id="ARBA00004571"/>
    </source>
</evidence>
<dbReference type="RefSeq" id="WP_082866674.1">
    <property type="nucleotide sequence ID" value="NZ_BMIY01000003.1"/>
</dbReference>
<dbReference type="InterPro" id="IPR037066">
    <property type="entry name" value="Plug_dom_sf"/>
</dbReference>
<keyword evidence="2 8" id="KW-0813">Transport</keyword>
<sequence length="877" mass="95070">MIDTQSRVSIGDVLQRMPFSAGAAVNTGVNNGGSGAVNFSLRGLGSERTLVLINGRRAVASGLGANAVVDLNNIPPTMIQRIEVLKDGASAVYGSDAVAGVVNIITRQDYDGAELNVTSGITSESDGEQTTVDFTFGNTTERSNFVVSTYYTEQKPIWAGDRDYSDAEIWFHPYWNPTGQELGGSSATPWGNHTSATSVGGDGVPYTRGPGYGDWRPYDGTTDPYNYAPANYTQTPNERWGFSAFGNYELGDFGALTNVTVTGEAMFTHRASQRLIAPEPLAPLAFFGTPAPYSDQNFYNINFGPKHSVTGDTMVLTDWRRRMVETGGRDQIHETNTHQITLGITGDIGSWYWDAAAFYGENDASVIDEGYFHLDRVAEAVGPTYMDANGNLSCSTDGTEAGVIDGCVPLNIFGQPGTDTAITPEMLQYISGNYVSMTQGGNDMTGVTFNASGPVMELPAGELGAAFGVERRNVSGFSQPDSLQLLGVSTAGSALATGGSYSVEEAYVELAVPLLADMTGIDNLELSLASRFSDYDTFGDTTNSKVGLRWAVDEQFTVRATVSEAFRAPSIPELFEGQYLTYPQVSDPCANNATPSCVADGVPAGGYNNAGSIQLPTQQGGNTALQPEEADILTAGFVYQPAYLDGFSLTVDYWETELENAISTLGAQLILDNCQQTGQHCGLVDRWGAGSGATVGDVRQIRNLNTNVGGINAEGVDLSTRYSLGETGFGMLDFSLDVSHVMQYDKIQADGSVIEHAGRFEDNHDGNFPEWRWNFQTNWSMGPWAVNYAARYIGKVTEPLTKWYNVVGEEREVEEQLIHDVQLSYDFESYNTRFTLGLDNITDEQPPYAYSGFNDNTDVRTYETRGRYYYGRVSFSF</sequence>
<proteinExistence type="inferred from homology"/>
<evidence type="ECO:0000256" key="9">
    <source>
        <dbReference type="RuleBase" id="RU003357"/>
    </source>
</evidence>
<dbReference type="Pfam" id="PF07715">
    <property type="entry name" value="Plug"/>
    <property type="match status" value="1"/>
</dbReference>
<evidence type="ECO:0000256" key="5">
    <source>
        <dbReference type="ARBA" id="ARBA00023077"/>
    </source>
</evidence>
<feature type="domain" description="TonB-dependent receptor plug" evidence="11">
    <location>
        <begin position="2"/>
        <end position="101"/>
    </location>
</feature>
<dbReference type="Proteomes" id="UP000627715">
    <property type="component" value="Unassembled WGS sequence"/>
</dbReference>
<name>A0A917LSJ7_9GAMM</name>
<evidence type="ECO:0000313" key="13">
    <source>
        <dbReference type="Proteomes" id="UP000627715"/>
    </source>
</evidence>
<reference evidence="12" key="1">
    <citation type="journal article" date="2014" name="Int. J. Syst. Evol. Microbiol.">
        <title>Complete genome sequence of Corynebacterium casei LMG S-19264T (=DSM 44701T), isolated from a smear-ripened cheese.</title>
        <authorList>
            <consortium name="US DOE Joint Genome Institute (JGI-PGF)"/>
            <person name="Walter F."/>
            <person name="Albersmeier A."/>
            <person name="Kalinowski J."/>
            <person name="Ruckert C."/>
        </authorList>
    </citation>
    <scope>NUCLEOTIDE SEQUENCE</scope>
    <source>
        <strain evidence="12">CGMCC 1.15425</strain>
    </source>
</reference>
<evidence type="ECO:0000256" key="2">
    <source>
        <dbReference type="ARBA" id="ARBA00022448"/>
    </source>
</evidence>
<keyword evidence="6 8" id="KW-0472">Membrane</keyword>
<dbReference type="OrthoDB" id="176248at2"/>
<evidence type="ECO:0000256" key="4">
    <source>
        <dbReference type="ARBA" id="ARBA00022692"/>
    </source>
</evidence>
<keyword evidence="13" id="KW-1185">Reference proteome</keyword>
<comment type="subcellular location">
    <subcellularLocation>
        <location evidence="1 8">Cell outer membrane</location>
        <topology evidence="1 8">Multi-pass membrane protein</topology>
    </subcellularLocation>
</comment>
<comment type="caution">
    <text evidence="12">The sequence shown here is derived from an EMBL/GenBank/DDBJ whole genome shotgun (WGS) entry which is preliminary data.</text>
</comment>
<evidence type="ECO:0000259" key="11">
    <source>
        <dbReference type="Pfam" id="PF07715"/>
    </source>
</evidence>
<feature type="domain" description="TonB-dependent receptor-like beta-barrel" evidence="10">
    <location>
        <begin position="293"/>
        <end position="841"/>
    </location>
</feature>
<dbReference type="SUPFAM" id="SSF56935">
    <property type="entry name" value="Porins"/>
    <property type="match status" value="1"/>
</dbReference>
<keyword evidence="3 8" id="KW-1134">Transmembrane beta strand</keyword>
<accession>A0A917LSJ7</accession>
<keyword evidence="5 9" id="KW-0798">TonB box</keyword>
<reference evidence="12" key="2">
    <citation type="submission" date="2020-09" db="EMBL/GenBank/DDBJ databases">
        <authorList>
            <person name="Sun Q."/>
            <person name="Zhou Y."/>
        </authorList>
    </citation>
    <scope>NUCLEOTIDE SEQUENCE</scope>
    <source>
        <strain evidence="12">CGMCC 1.15425</strain>
    </source>
</reference>
<gene>
    <name evidence="12" type="ORF">GCM10011403_09000</name>
</gene>
<dbReference type="Gene3D" id="2.170.130.10">
    <property type="entry name" value="TonB-dependent receptor, plug domain"/>
    <property type="match status" value="1"/>
</dbReference>
<dbReference type="InterPro" id="IPR039426">
    <property type="entry name" value="TonB-dep_rcpt-like"/>
</dbReference>
<keyword evidence="7 8" id="KW-0998">Cell outer membrane</keyword>
<dbReference type="PANTHER" id="PTHR47234">
    <property type="match status" value="1"/>
</dbReference>
<keyword evidence="4 8" id="KW-0812">Transmembrane</keyword>
<evidence type="ECO:0000256" key="6">
    <source>
        <dbReference type="ARBA" id="ARBA00023136"/>
    </source>
</evidence>
<dbReference type="InterPro" id="IPR012910">
    <property type="entry name" value="Plug_dom"/>
</dbReference>
<keyword evidence="12" id="KW-0675">Receptor</keyword>
<evidence type="ECO:0000256" key="8">
    <source>
        <dbReference type="PROSITE-ProRule" id="PRU01360"/>
    </source>
</evidence>
<dbReference type="InterPro" id="IPR036942">
    <property type="entry name" value="Beta-barrel_TonB_sf"/>
</dbReference>
<evidence type="ECO:0000256" key="3">
    <source>
        <dbReference type="ARBA" id="ARBA00022452"/>
    </source>
</evidence>